<dbReference type="Pfam" id="PF09851">
    <property type="entry name" value="SHOCT"/>
    <property type="match status" value="1"/>
</dbReference>
<name>A0A4Q7LKL5_9BURK</name>
<organism evidence="3 4">
    <name type="scientific">Sphaerotilus mobilis</name>
    <dbReference type="NCBI Taxonomy" id="47994"/>
    <lineage>
        <taxon>Bacteria</taxon>
        <taxon>Pseudomonadati</taxon>
        <taxon>Pseudomonadota</taxon>
        <taxon>Betaproteobacteria</taxon>
        <taxon>Burkholderiales</taxon>
        <taxon>Sphaerotilaceae</taxon>
        <taxon>Sphaerotilus</taxon>
    </lineage>
</organism>
<evidence type="ECO:0000313" key="3">
    <source>
        <dbReference type="EMBL" id="RZS54711.1"/>
    </source>
</evidence>
<reference evidence="3 4" key="1">
    <citation type="submission" date="2019-02" db="EMBL/GenBank/DDBJ databases">
        <title>Genomic Encyclopedia of Type Strains, Phase IV (KMG-IV): sequencing the most valuable type-strain genomes for metagenomic binning, comparative biology and taxonomic classification.</title>
        <authorList>
            <person name="Goeker M."/>
        </authorList>
    </citation>
    <scope>NUCLEOTIDE SEQUENCE [LARGE SCALE GENOMIC DNA]</scope>
    <source>
        <strain evidence="3 4">DSM 10617</strain>
    </source>
</reference>
<keyword evidence="4" id="KW-1185">Reference proteome</keyword>
<accession>A0A4Q7LKL5</accession>
<evidence type="ECO:0000259" key="2">
    <source>
        <dbReference type="Pfam" id="PF09851"/>
    </source>
</evidence>
<evidence type="ECO:0000313" key="4">
    <source>
        <dbReference type="Proteomes" id="UP000293433"/>
    </source>
</evidence>
<dbReference type="RefSeq" id="WP_130482035.1">
    <property type="nucleotide sequence ID" value="NZ_SGWV01000009.1"/>
</dbReference>
<feature type="domain" description="SHOCT" evidence="2">
    <location>
        <begin position="232"/>
        <end position="259"/>
    </location>
</feature>
<gene>
    <name evidence="3" type="ORF">EV685_2193</name>
</gene>
<feature type="chain" id="PRO_5020581018" description="SHOCT domain-containing protein" evidence="1">
    <location>
        <begin position="28"/>
        <end position="262"/>
    </location>
</feature>
<dbReference type="Proteomes" id="UP000293433">
    <property type="component" value="Unassembled WGS sequence"/>
</dbReference>
<comment type="caution">
    <text evidence="3">The sequence shown here is derived from an EMBL/GenBank/DDBJ whole genome shotgun (WGS) entry which is preliminary data.</text>
</comment>
<proteinExistence type="predicted"/>
<evidence type="ECO:0000256" key="1">
    <source>
        <dbReference type="SAM" id="SignalP"/>
    </source>
</evidence>
<dbReference type="InterPro" id="IPR018649">
    <property type="entry name" value="SHOCT"/>
</dbReference>
<dbReference type="AlphaFoldDB" id="A0A4Q7LKL5"/>
<sequence>MTSPLRPSVLSVLLALTGLLPCSPAAAADGPMDHVLQGRPRPTVVAGEPRAQAWNIAEYSAVRLVPIETGATPNQHPRSLPVEQVERWLAQARLHGGREPLFMRDEVEAVAKGVVAALQVARPDQDLILLSSARRSGPLTPMLSVTARLFVADGALQLLVQGDRLNIVTPFRSQQVMPTLAFGTRSGASEVRLQREGPPGPRPDWLTWPLETAEPRPGTAPVPVAGDATLEDRLRRLKALHEQGLISAEDYAHKRRSLLDAL</sequence>
<protein>
    <recommendedName>
        <fullName evidence="2">SHOCT domain-containing protein</fullName>
    </recommendedName>
</protein>
<dbReference type="OrthoDB" id="9129813at2"/>
<keyword evidence="1" id="KW-0732">Signal</keyword>
<dbReference type="EMBL" id="SGWV01000009">
    <property type="protein sequence ID" value="RZS54711.1"/>
    <property type="molecule type" value="Genomic_DNA"/>
</dbReference>
<feature type="signal peptide" evidence="1">
    <location>
        <begin position="1"/>
        <end position="27"/>
    </location>
</feature>